<keyword evidence="3" id="KW-1185">Reference proteome</keyword>
<accession>A0A6B8RKT8</accession>
<evidence type="ECO:0000259" key="1">
    <source>
        <dbReference type="Pfam" id="PF13799"/>
    </source>
</evidence>
<gene>
    <name evidence="2" type="ORF">EHS13_15415</name>
</gene>
<dbReference type="Pfam" id="PF13799">
    <property type="entry name" value="DUF4183"/>
    <property type="match status" value="1"/>
</dbReference>
<dbReference type="OrthoDB" id="2476785at2"/>
<dbReference type="Proteomes" id="UP000426246">
    <property type="component" value="Chromosome"/>
</dbReference>
<reference evidence="3" key="1">
    <citation type="submission" date="2018-11" db="EMBL/GenBank/DDBJ databases">
        <title>Complete genome sequence of Paenibacillus sp. ML311-T8.</title>
        <authorList>
            <person name="Nam Y.-D."/>
            <person name="Kang J."/>
            <person name="Chung W.-H."/>
            <person name="Park Y.S."/>
        </authorList>
    </citation>
    <scope>NUCLEOTIDE SEQUENCE [LARGE SCALE GENOMIC DNA]</scope>
    <source>
        <strain evidence="3">ML311-T8</strain>
    </source>
</reference>
<protein>
    <submittedName>
        <fullName evidence="2">DUF4183 domain-containing protein</fullName>
    </submittedName>
</protein>
<proteinExistence type="predicted"/>
<evidence type="ECO:0000313" key="2">
    <source>
        <dbReference type="EMBL" id="QGQ96165.1"/>
    </source>
</evidence>
<dbReference type="KEGG" id="ppsc:EHS13_15415"/>
<dbReference type="EMBL" id="CP034235">
    <property type="protein sequence ID" value="QGQ96165.1"/>
    <property type="molecule type" value="Genomic_DNA"/>
</dbReference>
<organism evidence="2 3">
    <name type="scientific">Paenibacillus psychroresistens</name>
    <dbReference type="NCBI Taxonomy" id="1778678"/>
    <lineage>
        <taxon>Bacteria</taxon>
        <taxon>Bacillati</taxon>
        <taxon>Bacillota</taxon>
        <taxon>Bacilli</taxon>
        <taxon>Bacillales</taxon>
        <taxon>Paenibacillaceae</taxon>
        <taxon>Paenibacillus</taxon>
    </lineage>
</organism>
<dbReference type="AlphaFoldDB" id="A0A6B8RKT8"/>
<feature type="domain" description="DUF4183" evidence="1">
    <location>
        <begin position="74"/>
        <end position="140"/>
    </location>
</feature>
<evidence type="ECO:0000313" key="3">
    <source>
        <dbReference type="Proteomes" id="UP000426246"/>
    </source>
</evidence>
<name>A0A6B8RKT8_9BACL</name>
<dbReference type="InterPro" id="IPR025237">
    <property type="entry name" value="DUF4183"/>
</dbReference>
<sequence>MKKRWMRMLKDIEKLMKEQKMIKNIVVECKPHIVVNPIIIGCFPLGNKSELSTIPIIKRYFYIPSSDIHFTDTTVIPAQLFLNDAGNRTTEFMVFVPNGYFNLYLNGVMQEGNLYKVSASSLTFNPVGEIITAGTPIIVESVGFSTK</sequence>
<dbReference type="RefSeq" id="WP_155701203.1">
    <property type="nucleotide sequence ID" value="NZ_CP034235.1"/>
</dbReference>